<dbReference type="SUPFAM" id="SSF52047">
    <property type="entry name" value="RNI-like"/>
    <property type="match status" value="1"/>
</dbReference>
<comment type="caution">
    <text evidence="2">The sequence shown here is derived from an EMBL/GenBank/DDBJ whole genome shotgun (WGS) entry which is preliminary data.</text>
</comment>
<dbReference type="AlphaFoldDB" id="A0AAV2YWI2"/>
<protein>
    <submittedName>
        <fullName evidence="2">Uncharacterized protein</fullName>
    </submittedName>
</protein>
<reference evidence="2" key="2">
    <citation type="journal article" date="2023" name="Microbiol Resour">
        <title>Decontamination and Annotation of the Draft Genome Sequence of the Oomycete Lagenidium giganteum ARSEF 373.</title>
        <authorList>
            <person name="Morgan W.R."/>
            <person name="Tartar A."/>
        </authorList>
    </citation>
    <scope>NUCLEOTIDE SEQUENCE</scope>
    <source>
        <strain evidence="2">ARSEF 373</strain>
    </source>
</reference>
<keyword evidence="1" id="KW-0677">Repeat</keyword>
<dbReference type="Proteomes" id="UP001146120">
    <property type="component" value="Unassembled WGS sequence"/>
</dbReference>
<dbReference type="EMBL" id="DAKRPA010000108">
    <property type="protein sequence ID" value="DAZ98365.1"/>
    <property type="molecule type" value="Genomic_DNA"/>
</dbReference>
<dbReference type="InterPro" id="IPR032675">
    <property type="entry name" value="LRR_dom_sf"/>
</dbReference>
<accession>A0AAV2YWI2</accession>
<name>A0AAV2YWI2_9STRA</name>
<keyword evidence="3" id="KW-1185">Reference proteome</keyword>
<proteinExistence type="predicted"/>
<dbReference type="InterPro" id="IPR001611">
    <property type="entry name" value="Leu-rich_rpt"/>
</dbReference>
<sequence length="449" mass="49942">MDEFLHRYEMESLQLGITARREIIDQVRRHVRASGAVHTGLSRTDQALAAREAKAREAKESAGEDEQEHWSMVVAGNSKELFRNRMRNIHFVALALALEKHRLPGLIGFDLRLNHLGEEHEYDEDDVTEHNERRYALDTATHLGMLLQVYNLDSVDLSGNRIGSESLRLLSETLLQGPTTLRVLNLNGNPIGVPGLHALAEYLGSPHCALEEVNLGNSEMEIENLITISSALRDNHTLRVLNLDNPIIKTKEEEVVQHIGKMLQVNDTLRSISLCKHHLTDHGAQVLAERLLENRVLECLVLRANNIGATGASALAALILKHDALAHFDLSANRIGDVGAAAFAQVLHHNSSNLTTLSLSSTYITDDGLATIARACARPHHPDNQRLRSLLLWGNDFGPKACELFLELCEGRFKDLGIETDFMPFRIDDQFQVAHAETPLAKGFSSPKR</sequence>
<dbReference type="InterPro" id="IPR052201">
    <property type="entry name" value="LRR-containing_regulator"/>
</dbReference>
<evidence type="ECO:0000313" key="2">
    <source>
        <dbReference type="EMBL" id="DAZ98365.1"/>
    </source>
</evidence>
<organism evidence="2 3">
    <name type="scientific">Lagenidium giganteum</name>
    <dbReference type="NCBI Taxonomy" id="4803"/>
    <lineage>
        <taxon>Eukaryota</taxon>
        <taxon>Sar</taxon>
        <taxon>Stramenopiles</taxon>
        <taxon>Oomycota</taxon>
        <taxon>Peronosporomycetes</taxon>
        <taxon>Pythiales</taxon>
        <taxon>Pythiaceae</taxon>
    </lineage>
</organism>
<evidence type="ECO:0000256" key="1">
    <source>
        <dbReference type="ARBA" id="ARBA00022737"/>
    </source>
</evidence>
<reference evidence="2" key="1">
    <citation type="submission" date="2022-11" db="EMBL/GenBank/DDBJ databases">
        <authorList>
            <person name="Morgan W.R."/>
            <person name="Tartar A."/>
        </authorList>
    </citation>
    <scope>NUCLEOTIDE SEQUENCE</scope>
    <source>
        <strain evidence="2">ARSEF 373</strain>
    </source>
</reference>
<dbReference type="PANTHER" id="PTHR24111">
    <property type="entry name" value="LEUCINE-RICH REPEAT-CONTAINING PROTEIN 34"/>
    <property type="match status" value="1"/>
</dbReference>
<dbReference type="Pfam" id="PF13516">
    <property type="entry name" value="LRR_6"/>
    <property type="match status" value="5"/>
</dbReference>
<evidence type="ECO:0000313" key="3">
    <source>
        <dbReference type="Proteomes" id="UP001146120"/>
    </source>
</evidence>
<gene>
    <name evidence="2" type="ORF">N0F65_000684</name>
</gene>
<dbReference type="PANTHER" id="PTHR24111:SF0">
    <property type="entry name" value="LEUCINE-RICH REPEAT-CONTAINING PROTEIN"/>
    <property type="match status" value="1"/>
</dbReference>
<dbReference type="SMART" id="SM00368">
    <property type="entry name" value="LRR_RI"/>
    <property type="match status" value="8"/>
</dbReference>
<dbReference type="Gene3D" id="3.80.10.10">
    <property type="entry name" value="Ribonuclease Inhibitor"/>
    <property type="match status" value="3"/>
</dbReference>